<evidence type="ECO:0000256" key="1">
    <source>
        <dbReference type="SAM" id="SignalP"/>
    </source>
</evidence>
<dbReference type="VEuPathDB" id="FungiDB:BGT96224V316_LOCUS4630"/>
<evidence type="ECO:0000313" key="2">
    <source>
        <dbReference type="EMBL" id="APO13051.1"/>
    </source>
</evidence>
<feature type="signal peptide" evidence="1">
    <location>
        <begin position="1"/>
        <end position="21"/>
    </location>
</feature>
<keyword evidence="4" id="KW-1185">Reference proteome</keyword>
<gene>
    <name evidence="3" type="ORF">BGT96224V316_LOCUS4630</name>
    <name evidence="2" type="ORF">BgtE-5846</name>
</gene>
<dbReference type="AlphaFoldDB" id="A0A1L5JEH2"/>
<dbReference type="Proteomes" id="UP000324639">
    <property type="component" value="Chromosome Bgt_-07"/>
</dbReference>
<name>A0A1L5JEH2_BLUGR</name>
<reference evidence="3 4" key="2">
    <citation type="submission" date="2018-08" db="EMBL/GenBank/DDBJ databases">
        <authorList>
            <person name="Muller C M."/>
        </authorList>
    </citation>
    <scope>NUCLEOTIDE SEQUENCE [LARGE SCALE GENOMIC DNA]</scope>
</reference>
<organism evidence="2">
    <name type="scientific">Blumeria graminis f. sp. tritici</name>
    <dbReference type="NCBI Taxonomy" id="62690"/>
    <lineage>
        <taxon>Eukaryota</taxon>
        <taxon>Fungi</taxon>
        <taxon>Dikarya</taxon>
        <taxon>Ascomycota</taxon>
        <taxon>Pezizomycotina</taxon>
        <taxon>Leotiomycetes</taxon>
        <taxon>Erysiphales</taxon>
        <taxon>Erysiphaceae</taxon>
        <taxon>Blumeria</taxon>
    </lineage>
</organism>
<protein>
    <submittedName>
        <fullName evidence="2 3">BgtE-5846</fullName>
    </submittedName>
</protein>
<dbReference type="EMBL" id="LR026990">
    <property type="protein sequence ID" value="VDB88761.1"/>
    <property type="molecule type" value="Genomic_DNA"/>
</dbReference>
<proteinExistence type="predicted"/>
<feature type="chain" id="PRO_5041053167" evidence="1">
    <location>
        <begin position="22"/>
        <end position="118"/>
    </location>
</feature>
<reference evidence="2" key="1">
    <citation type="journal article" date="2016" name="New Phytol.">
        <title>AvrPm2 encodes an RNase-like avirulence effector which is conserved in the two different specialized forms of wheat and rye powdery mildew fungus.</title>
        <authorList>
            <person name="Praz C.R."/>
            <person name="Bourras S."/>
            <person name="Zeng F."/>
            <person name="Sanchez-Martin J."/>
            <person name="Menardo F."/>
            <person name="Xue M."/>
            <person name="Yang L."/>
            <person name="Roffler S."/>
            <person name="Boni R."/>
            <person name="Herren G."/>
            <person name="McNally K.E."/>
            <person name="Ben-David R."/>
            <person name="Parlange F."/>
            <person name="Oberhaensli S."/>
            <person name="Fluckiger S."/>
            <person name="Schafer L.K."/>
            <person name="Wicker T."/>
            <person name="Yu D."/>
            <person name="Keller B."/>
        </authorList>
    </citation>
    <scope>NUCLEOTIDE SEQUENCE</scope>
    <source>
        <strain evidence="2">96224</strain>
    </source>
</reference>
<evidence type="ECO:0000313" key="3">
    <source>
        <dbReference type="EMBL" id="VDB88761.1"/>
    </source>
</evidence>
<evidence type="ECO:0000313" key="4">
    <source>
        <dbReference type="Proteomes" id="UP000324639"/>
    </source>
</evidence>
<accession>A0A1L5JEH2</accession>
<sequence>MRPFQLLSAIAVFNSLKTVAGEAYWNCNGTPILYVIVRDAVELAFTLQPGSISGYPSIYRLPPPLPGLGQLRQFPVIASGATWLGGDIIYYLLANAEMTFCDVFSTEGLGYRCDLVAG</sequence>
<keyword evidence="1" id="KW-0732">Signal</keyword>
<dbReference type="EMBL" id="KX765276">
    <property type="protein sequence ID" value="APO13051.1"/>
    <property type="molecule type" value="Genomic_DNA"/>
</dbReference>